<dbReference type="InterPro" id="IPR005764">
    <property type="entry name" value="Ade_phspho_trans"/>
</dbReference>
<dbReference type="Pfam" id="PF00156">
    <property type="entry name" value="Pribosyltran"/>
    <property type="match status" value="1"/>
</dbReference>
<dbReference type="Gene3D" id="3.40.50.2020">
    <property type="match status" value="1"/>
</dbReference>
<name>A0A5J4SN13_9ZZZZ</name>
<comment type="pathway">
    <text evidence="4">Purine metabolism; AMP biosynthesis via salvage pathway; AMP from adenine: step 1/1.</text>
</comment>
<dbReference type="InterPro" id="IPR000836">
    <property type="entry name" value="PRTase_dom"/>
</dbReference>
<comment type="subcellular location">
    <subcellularLocation>
        <location evidence="3">Cytoplasm</location>
    </subcellularLocation>
</comment>
<reference evidence="12" key="1">
    <citation type="submission" date="2019-03" db="EMBL/GenBank/DDBJ databases">
        <title>Single cell metagenomics reveals metabolic interactions within the superorganism composed of flagellate Streblomastix strix and complex community of Bacteroidetes bacteria on its surface.</title>
        <authorList>
            <person name="Treitli S.C."/>
            <person name="Kolisko M."/>
            <person name="Husnik F."/>
            <person name="Keeling P."/>
            <person name="Hampl V."/>
        </authorList>
    </citation>
    <scope>NUCLEOTIDE SEQUENCE</scope>
    <source>
        <strain evidence="12">STM</strain>
    </source>
</reference>
<dbReference type="NCBIfam" id="NF002634">
    <property type="entry name" value="PRK02304.1-3"/>
    <property type="match status" value="1"/>
</dbReference>
<dbReference type="EC" id="2.4.2.7" evidence="6"/>
<evidence type="ECO:0000256" key="6">
    <source>
        <dbReference type="ARBA" id="ARBA00011893"/>
    </source>
</evidence>
<evidence type="ECO:0000256" key="2">
    <source>
        <dbReference type="ARBA" id="ARBA00003968"/>
    </source>
</evidence>
<organism evidence="12">
    <name type="scientific">termite gut metagenome</name>
    <dbReference type="NCBI Taxonomy" id="433724"/>
    <lineage>
        <taxon>unclassified sequences</taxon>
        <taxon>metagenomes</taxon>
        <taxon>organismal metagenomes</taxon>
    </lineage>
</organism>
<dbReference type="PANTHER" id="PTHR32315">
    <property type="entry name" value="ADENINE PHOSPHORIBOSYLTRANSFERASE"/>
    <property type="match status" value="1"/>
</dbReference>
<evidence type="ECO:0000256" key="4">
    <source>
        <dbReference type="ARBA" id="ARBA00004659"/>
    </source>
</evidence>
<dbReference type="GO" id="GO:0006166">
    <property type="term" value="P:purine ribonucleoside salvage"/>
    <property type="evidence" value="ECO:0007669"/>
    <property type="project" value="UniProtKB-KW"/>
</dbReference>
<dbReference type="PANTHER" id="PTHR32315:SF3">
    <property type="entry name" value="ADENINE PHOSPHORIBOSYLTRANSFERASE"/>
    <property type="match status" value="1"/>
</dbReference>
<dbReference type="GO" id="GO:0016208">
    <property type="term" value="F:AMP binding"/>
    <property type="evidence" value="ECO:0007669"/>
    <property type="project" value="TreeGrafter"/>
</dbReference>
<evidence type="ECO:0000256" key="9">
    <source>
        <dbReference type="ARBA" id="ARBA00022679"/>
    </source>
</evidence>
<dbReference type="NCBIfam" id="NF002636">
    <property type="entry name" value="PRK02304.1-5"/>
    <property type="match status" value="1"/>
</dbReference>
<dbReference type="GO" id="GO:0002055">
    <property type="term" value="F:adenine binding"/>
    <property type="evidence" value="ECO:0007669"/>
    <property type="project" value="TreeGrafter"/>
</dbReference>
<dbReference type="GO" id="GO:0006168">
    <property type="term" value="P:adenine salvage"/>
    <property type="evidence" value="ECO:0007669"/>
    <property type="project" value="InterPro"/>
</dbReference>
<dbReference type="InterPro" id="IPR050054">
    <property type="entry name" value="UPRTase/APRTase"/>
</dbReference>
<dbReference type="CDD" id="cd06223">
    <property type="entry name" value="PRTases_typeI"/>
    <property type="match status" value="1"/>
</dbReference>
<dbReference type="InterPro" id="IPR029057">
    <property type="entry name" value="PRTase-like"/>
</dbReference>
<dbReference type="EMBL" id="SNRY01000090">
    <property type="protein sequence ID" value="KAA6347609.1"/>
    <property type="molecule type" value="Genomic_DNA"/>
</dbReference>
<sequence length="191" mass="21592">MTNNVPRGTLFKQNKPMANKEKLIKSIRNIPNFPIEGIQFKDLTTLFKKPEYLQLLSEMMYETYADKGITKIVAIESRGFIMAPILATRLNAGFVPIRKPGKLPAETIETTYSKEYGTDSIQIHKDAIDNSDVVLLHDDLLATGGTMKAAYELVKRLNPKSIRINFIIELQELKGRSVFDKDISIDSILTM</sequence>
<evidence type="ECO:0000259" key="11">
    <source>
        <dbReference type="Pfam" id="PF00156"/>
    </source>
</evidence>
<evidence type="ECO:0000256" key="10">
    <source>
        <dbReference type="ARBA" id="ARBA00022726"/>
    </source>
</evidence>
<evidence type="ECO:0000256" key="1">
    <source>
        <dbReference type="ARBA" id="ARBA00000868"/>
    </source>
</evidence>
<dbReference type="HAMAP" id="MF_00004">
    <property type="entry name" value="Aden_phosphoribosyltr"/>
    <property type="match status" value="1"/>
</dbReference>
<feature type="domain" description="Phosphoribosyltransferase" evidence="11">
    <location>
        <begin position="45"/>
        <end position="169"/>
    </location>
</feature>
<keyword evidence="8 12" id="KW-0328">Glycosyltransferase</keyword>
<keyword evidence="7" id="KW-0963">Cytoplasm</keyword>
<gene>
    <name evidence="12" type="ORF">EZS27_004939</name>
</gene>
<dbReference type="FunFam" id="3.40.50.2020:FF:000021">
    <property type="entry name" value="Adenine phosphoribosyltransferase"/>
    <property type="match status" value="1"/>
</dbReference>
<dbReference type="GO" id="GO:0003999">
    <property type="term" value="F:adenine phosphoribosyltransferase activity"/>
    <property type="evidence" value="ECO:0007669"/>
    <property type="project" value="UniProtKB-EC"/>
</dbReference>
<evidence type="ECO:0000256" key="5">
    <source>
        <dbReference type="ARBA" id="ARBA00008391"/>
    </source>
</evidence>
<comment type="caution">
    <text evidence="12">The sequence shown here is derived from an EMBL/GenBank/DDBJ whole genome shotgun (WGS) entry which is preliminary data.</text>
</comment>
<dbReference type="NCBIfam" id="TIGR01090">
    <property type="entry name" value="apt"/>
    <property type="match status" value="1"/>
</dbReference>
<evidence type="ECO:0000256" key="8">
    <source>
        <dbReference type="ARBA" id="ARBA00022676"/>
    </source>
</evidence>
<keyword evidence="10" id="KW-0660">Purine salvage</keyword>
<dbReference type="UniPathway" id="UPA00588">
    <property type="reaction ID" value="UER00646"/>
</dbReference>
<dbReference type="GO" id="GO:0044209">
    <property type="term" value="P:AMP salvage"/>
    <property type="evidence" value="ECO:0007669"/>
    <property type="project" value="UniProtKB-UniPathway"/>
</dbReference>
<keyword evidence="9 12" id="KW-0808">Transferase</keyword>
<dbReference type="AlphaFoldDB" id="A0A5J4SN13"/>
<proteinExistence type="inferred from homology"/>
<dbReference type="GO" id="GO:0005737">
    <property type="term" value="C:cytoplasm"/>
    <property type="evidence" value="ECO:0007669"/>
    <property type="project" value="UniProtKB-SubCell"/>
</dbReference>
<evidence type="ECO:0000256" key="7">
    <source>
        <dbReference type="ARBA" id="ARBA00022490"/>
    </source>
</evidence>
<evidence type="ECO:0000256" key="3">
    <source>
        <dbReference type="ARBA" id="ARBA00004496"/>
    </source>
</evidence>
<dbReference type="SUPFAM" id="SSF53271">
    <property type="entry name" value="PRTase-like"/>
    <property type="match status" value="1"/>
</dbReference>
<comment type="function">
    <text evidence="2">Catalyzes a salvage reaction resulting in the formation of AMP, that is energically less costly than de novo synthesis.</text>
</comment>
<accession>A0A5J4SN13</accession>
<evidence type="ECO:0000313" key="12">
    <source>
        <dbReference type="EMBL" id="KAA6347609.1"/>
    </source>
</evidence>
<protein>
    <recommendedName>
        <fullName evidence="6">adenine phosphoribosyltransferase</fullName>
        <ecNumber evidence="6">2.4.2.7</ecNumber>
    </recommendedName>
</protein>
<comment type="similarity">
    <text evidence="5">Belongs to the purine/pyrimidine phosphoribosyltransferase family.</text>
</comment>
<comment type="catalytic activity">
    <reaction evidence="1">
        <text>AMP + diphosphate = 5-phospho-alpha-D-ribose 1-diphosphate + adenine</text>
        <dbReference type="Rhea" id="RHEA:16609"/>
        <dbReference type="ChEBI" id="CHEBI:16708"/>
        <dbReference type="ChEBI" id="CHEBI:33019"/>
        <dbReference type="ChEBI" id="CHEBI:58017"/>
        <dbReference type="ChEBI" id="CHEBI:456215"/>
        <dbReference type="EC" id="2.4.2.7"/>
    </reaction>
</comment>